<keyword evidence="7 13" id="KW-0328">Glycosyltransferase</keyword>
<evidence type="ECO:0000256" key="5">
    <source>
        <dbReference type="ARBA" id="ARBA00022490"/>
    </source>
</evidence>
<dbReference type="EMBL" id="CP012381">
    <property type="protein sequence ID" value="ALI52935.1"/>
    <property type="molecule type" value="Genomic_DNA"/>
</dbReference>
<dbReference type="Gene3D" id="3.40.50.2000">
    <property type="entry name" value="Glycogen Phosphorylase B"/>
    <property type="match status" value="2"/>
</dbReference>
<comment type="cofactor">
    <cofactor evidence="2 13">
        <name>pyridoxal 5'-phosphate</name>
        <dbReference type="ChEBI" id="CHEBI:597326"/>
    </cofactor>
</comment>
<sequence>MQITKEEFKKELEQKLDSQFAVDVEHASLGELYSALSNVLRDGYAPNWRETRIKEAHEGKKQVYYFSIEFLPGTLLRSNLLNLGWMDTVKSALKDLGLNLDDIAAKEPDMALGNGGLGRLAAAFMDSLASTGYVGNGNGIRYKYGLFKQKFVNGYQVELPNDWLQKHNHWEVMRDNKSVLVHFGGQVNLVQKDNWMTPEYNDGYSIKAVPYDIPVVGYHTGIVNTMRLWDAEIPESEEINYPTIDDRRKVEDLTSILYPDDSSYSGRLLRLKQEYFFVSAGLQSILRYYTKDLKQNDMHNLPKYVAVHINDTHPAMAVAELMRLLVDEYHIDWDEAWKITVQVMSYTNHTIMAEAMEKWDINMMTQLLPRIMQIITEIDRRYVISLTGKVAESVINDTRIVNNGNVQMAHLAIIGSHSVNGVAPLHTHLLETEVLKEFYELYPERFNNKTNGITLRRWLQIANPKLSKLLDQTVGRDWRTDSAKMLLLQDSYKNAKVLKQINEIKLENKEKLAKFIKKTTGITVDPTAIFDVQIKRLHAYKRQTLKLLHIIKLYHDLKNGIDHPKRVVIFGAKAAPSYTYAKDVIKVINEVANVINNDASIHGKLKVIFLENYDVTLAEKIIPAADVSEQISTTTKEASGTSNMKLMANGALTVATMDGANVDIAKAVGQDNIFIFGLNKDQVYDYYNKHDYKPRDMYNSDQVMKETVDALIDGSFSKAANEGRVLYDSFLQENEEFLVLADFESYLQAQKKIEENWHDQRSWAQKALVNIAHSEEFNADNTVARYAKDIWGLKKLN</sequence>
<evidence type="ECO:0000256" key="1">
    <source>
        <dbReference type="ARBA" id="ARBA00001275"/>
    </source>
</evidence>
<dbReference type="GO" id="GO:0008184">
    <property type="term" value="F:glycogen phosphorylase activity"/>
    <property type="evidence" value="ECO:0007669"/>
    <property type="project" value="InterPro"/>
</dbReference>
<evidence type="ECO:0000256" key="4">
    <source>
        <dbReference type="ARBA" id="ARBA00006047"/>
    </source>
</evidence>
<evidence type="ECO:0000313" key="14">
    <source>
        <dbReference type="EMBL" id="ALI52935.1"/>
    </source>
</evidence>
<keyword evidence="6" id="KW-0021">Allosteric enzyme</keyword>
<name>A0AAC9EZC6_LACHE</name>
<dbReference type="AlphaFoldDB" id="A0AAC9EZC6"/>
<dbReference type="CDD" id="cd04300">
    <property type="entry name" value="GT35_Glycogen_Phosphorylase"/>
    <property type="match status" value="1"/>
</dbReference>
<dbReference type="InterPro" id="IPR011833">
    <property type="entry name" value="Glycg_phsphrylas"/>
</dbReference>
<dbReference type="FunFam" id="3.40.50.2000:FF:000153">
    <property type="entry name" value="Alpha-1,4 glucan phosphorylase"/>
    <property type="match status" value="1"/>
</dbReference>
<evidence type="ECO:0000256" key="11">
    <source>
        <dbReference type="ARBA" id="ARBA00025174"/>
    </source>
</evidence>
<dbReference type="InterPro" id="IPR000811">
    <property type="entry name" value="Glyco_trans_35"/>
</dbReference>
<gene>
    <name evidence="14" type="ORF">ALV80_07665</name>
</gene>
<proteinExistence type="inferred from homology"/>
<evidence type="ECO:0000256" key="3">
    <source>
        <dbReference type="ARBA" id="ARBA00004496"/>
    </source>
</evidence>
<dbReference type="GO" id="GO:0005980">
    <property type="term" value="P:glycogen catabolic process"/>
    <property type="evidence" value="ECO:0007669"/>
    <property type="project" value="TreeGrafter"/>
</dbReference>
<dbReference type="Proteomes" id="UP000063930">
    <property type="component" value="Chromosome"/>
</dbReference>
<dbReference type="SUPFAM" id="SSF53756">
    <property type="entry name" value="UDP-Glycosyltransferase/glycogen phosphorylase"/>
    <property type="match status" value="1"/>
</dbReference>
<keyword evidence="9 12" id="KW-0663">Pyridoxal phosphate</keyword>
<dbReference type="EC" id="2.4.1.1" evidence="13"/>
<dbReference type="PIRSF" id="PIRSF000460">
    <property type="entry name" value="Pprylas_GlgP"/>
    <property type="match status" value="1"/>
</dbReference>
<accession>A0AAC9EZC6</accession>
<comment type="subcellular location">
    <subcellularLocation>
        <location evidence="3">Cytoplasm</location>
    </subcellularLocation>
</comment>
<dbReference type="GO" id="GO:0030170">
    <property type="term" value="F:pyridoxal phosphate binding"/>
    <property type="evidence" value="ECO:0007669"/>
    <property type="project" value="InterPro"/>
</dbReference>
<dbReference type="PANTHER" id="PTHR11468">
    <property type="entry name" value="GLYCOGEN PHOSPHORYLASE"/>
    <property type="match status" value="1"/>
</dbReference>
<feature type="modified residue" description="N6-(pyridoxal phosphate)lysine" evidence="12">
    <location>
        <position position="645"/>
    </location>
</feature>
<comment type="catalytic activity">
    <reaction evidence="1 13">
        <text>[(1-&gt;4)-alpha-D-glucosyl](n) + phosphate = [(1-&gt;4)-alpha-D-glucosyl](n-1) + alpha-D-glucose 1-phosphate</text>
        <dbReference type="Rhea" id="RHEA:41732"/>
        <dbReference type="Rhea" id="RHEA-COMP:9584"/>
        <dbReference type="Rhea" id="RHEA-COMP:9586"/>
        <dbReference type="ChEBI" id="CHEBI:15444"/>
        <dbReference type="ChEBI" id="CHEBI:43474"/>
        <dbReference type="ChEBI" id="CHEBI:58601"/>
        <dbReference type="EC" id="2.4.1.1"/>
    </reaction>
</comment>
<evidence type="ECO:0000256" key="7">
    <source>
        <dbReference type="ARBA" id="ARBA00022676"/>
    </source>
</evidence>
<protein>
    <recommendedName>
        <fullName evidence="13">Alpha-1,4 glucan phosphorylase</fullName>
        <ecNumber evidence="13">2.4.1.1</ecNumber>
    </recommendedName>
</protein>
<organism evidence="14 15">
    <name type="scientific">Lactobacillus helveticus</name>
    <name type="common">Lactobacillus suntoryeus</name>
    <dbReference type="NCBI Taxonomy" id="1587"/>
    <lineage>
        <taxon>Bacteria</taxon>
        <taxon>Bacillati</taxon>
        <taxon>Bacillota</taxon>
        <taxon>Bacilli</taxon>
        <taxon>Lactobacillales</taxon>
        <taxon>Lactobacillaceae</taxon>
        <taxon>Lactobacillus</taxon>
    </lineage>
</organism>
<evidence type="ECO:0000256" key="10">
    <source>
        <dbReference type="ARBA" id="ARBA00023277"/>
    </source>
</evidence>
<dbReference type="FunFam" id="3.40.50.2000:FF:000003">
    <property type="entry name" value="Alpha-1,4 glucan phosphorylase"/>
    <property type="match status" value="1"/>
</dbReference>
<comment type="function">
    <text evidence="11">Phosphorylase is an important allosteric enzyme in carbohydrate metabolism. Enzymes from different sources differ in their regulatory mechanisms and in their natural substrates. However, all known phosphorylases share catalytic and structural properties.</text>
</comment>
<keyword evidence="5" id="KW-0963">Cytoplasm</keyword>
<reference evidence="14 15" key="1">
    <citation type="submission" date="2015-08" db="EMBL/GenBank/DDBJ databases">
        <title>Complete genome sequence of Lactobacillus helveticus CAUH18, a probiotic strain originated from koumiss.</title>
        <authorList>
            <person name="Yang Y."/>
            <person name="Hao Y."/>
        </authorList>
    </citation>
    <scope>NUCLEOTIDE SEQUENCE [LARGE SCALE GENOMIC DNA]</scope>
    <source>
        <strain evidence="14 15">CAUH18</strain>
    </source>
</reference>
<evidence type="ECO:0000256" key="12">
    <source>
        <dbReference type="PIRSR" id="PIRSR000460-1"/>
    </source>
</evidence>
<comment type="function">
    <text evidence="13">Allosteric enzyme that catalyzes the rate-limiting step in glycogen catabolism, the phosphorolytic cleavage of glycogen to produce glucose-1-phosphate, and plays a central role in maintaining cellular and organismal glucose homeostasis.</text>
</comment>
<evidence type="ECO:0000256" key="2">
    <source>
        <dbReference type="ARBA" id="ARBA00001933"/>
    </source>
</evidence>
<dbReference type="NCBIfam" id="TIGR02093">
    <property type="entry name" value="P_ylase"/>
    <property type="match status" value="1"/>
</dbReference>
<evidence type="ECO:0000256" key="9">
    <source>
        <dbReference type="ARBA" id="ARBA00022898"/>
    </source>
</evidence>
<dbReference type="GO" id="GO:0005737">
    <property type="term" value="C:cytoplasm"/>
    <property type="evidence" value="ECO:0007669"/>
    <property type="project" value="UniProtKB-SubCell"/>
</dbReference>
<dbReference type="RefSeq" id="WP_054607483.1">
    <property type="nucleotide sequence ID" value="NZ_CP012381.1"/>
</dbReference>
<evidence type="ECO:0000313" key="15">
    <source>
        <dbReference type="Proteomes" id="UP000063930"/>
    </source>
</evidence>
<keyword evidence="8 13" id="KW-0808">Transferase</keyword>
<keyword evidence="10 13" id="KW-0119">Carbohydrate metabolism</keyword>
<comment type="similarity">
    <text evidence="4 13">Belongs to the glycogen phosphorylase family.</text>
</comment>
<dbReference type="PANTHER" id="PTHR11468:SF3">
    <property type="entry name" value="GLYCOGEN PHOSPHORYLASE, LIVER FORM"/>
    <property type="match status" value="1"/>
</dbReference>
<dbReference type="Pfam" id="PF00343">
    <property type="entry name" value="Phosphorylase"/>
    <property type="match status" value="1"/>
</dbReference>
<evidence type="ECO:0000256" key="13">
    <source>
        <dbReference type="RuleBase" id="RU000587"/>
    </source>
</evidence>
<evidence type="ECO:0000256" key="8">
    <source>
        <dbReference type="ARBA" id="ARBA00022679"/>
    </source>
</evidence>
<evidence type="ECO:0000256" key="6">
    <source>
        <dbReference type="ARBA" id="ARBA00022533"/>
    </source>
</evidence>